<protein>
    <submittedName>
        <fullName evidence="9">Myb-like DNA-binding domain-containing protein</fullName>
    </submittedName>
</protein>
<proteinExistence type="predicted"/>
<evidence type="ECO:0000256" key="2">
    <source>
        <dbReference type="ARBA" id="ARBA00023125"/>
    </source>
</evidence>
<feature type="compositionally biased region" description="Low complexity" evidence="5">
    <location>
        <begin position="140"/>
        <end position="149"/>
    </location>
</feature>
<feature type="domain" description="HTH myb-type" evidence="8">
    <location>
        <begin position="213"/>
        <end position="268"/>
    </location>
</feature>
<feature type="transmembrane region" description="Helical" evidence="6">
    <location>
        <begin position="32"/>
        <end position="54"/>
    </location>
</feature>
<evidence type="ECO:0000259" key="7">
    <source>
        <dbReference type="PROSITE" id="PS50090"/>
    </source>
</evidence>
<evidence type="ECO:0000256" key="4">
    <source>
        <dbReference type="ARBA" id="ARBA00023242"/>
    </source>
</evidence>
<sequence length="280" mass="31031">MQLVICYDIFNVALNIIFSNNTFLHASMNIRISIFSSVTIISTAYPLFILYAPLYSPLYSGRRKNGERQAETALGPPAAIFRPPHSAMNFDQPSKISFADLSFGLDLDLGQEYSAPLLFTPADFETGTLSATPSARADVSSSFAASEASDSPRRTRRAQSEWAPEEDSLLRRLAACPERGTWPHIARAIHRQVPGAPVRSPAQCNQRWARVANPAIRKGKWSPAEDAQLVAAVAGSPPRRWRLIADKVQGRTDIQVRYRLQTIGEGLVRQRLIGRECLPE</sequence>
<dbReference type="PROSITE" id="PS51294">
    <property type="entry name" value="HTH_MYB"/>
    <property type="match status" value="1"/>
</dbReference>
<dbReference type="GO" id="GO:0042796">
    <property type="term" value="P:snRNA transcription by RNA polymerase III"/>
    <property type="evidence" value="ECO:0007669"/>
    <property type="project" value="TreeGrafter"/>
</dbReference>
<dbReference type="OrthoDB" id="2143914at2759"/>
<feature type="domain" description="Myb-like" evidence="7">
    <location>
        <begin position="213"/>
        <end position="264"/>
    </location>
</feature>
<evidence type="ECO:0000256" key="6">
    <source>
        <dbReference type="SAM" id="Phobius"/>
    </source>
</evidence>
<organism evidence="9 10">
    <name type="scientific">Spironucleus salmonicida</name>
    <dbReference type="NCBI Taxonomy" id="348837"/>
    <lineage>
        <taxon>Eukaryota</taxon>
        <taxon>Metamonada</taxon>
        <taxon>Diplomonadida</taxon>
        <taxon>Hexamitidae</taxon>
        <taxon>Hexamitinae</taxon>
        <taxon>Spironucleus</taxon>
    </lineage>
</organism>
<evidence type="ECO:0000313" key="9">
    <source>
        <dbReference type="EMBL" id="KAH0574125.1"/>
    </source>
</evidence>
<keyword evidence="6" id="KW-0812">Transmembrane</keyword>
<dbReference type="GO" id="GO:0042795">
    <property type="term" value="P:snRNA transcription by RNA polymerase II"/>
    <property type="evidence" value="ECO:0007669"/>
    <property type="project" value="TreeGrafter"/>
</dbReference>
<reference evidence="9 10" key="1">
    <citation type="journal article" date="2014" name="PLoS Genet.">
        <title>The Genome of Spironucleus salmonicida Highlights a Fish Pathogen Adapted to Fluctuating Environments.</title>
        <authorList>
            <person name="Xu F."/>
            <person name="Jerlstrom-Hultqvist J."/>
            <person name="Einarsson E."/>
            <person name="Astvaldsson A."/>
            <person name="Svard S.G."/>
            <person name="Andersson J.O."/>
        </authorList>
    </citation>
    <scope>NUCLEOTIDE SEQUENCE [LARGE SCALE GENOMIC DNA]</scope>
    <source>
        <strain evidence="9 10">ATCC 50377</strain>
    </source>
</reference>
<dbReference type="PROSITE" id="PS50090">
    <property type="entry name" value="MYB_LIKE"/>
    <property type="match status" value="2"/>
</dbReference>
<evidence type="ECO:0000259" key="8">
    <source>
        <dbReference type="PROSITE" id="PS51294"/>
    </source>
</evidence>
<dbReference type="SUPFAM" id="SSF46689">
    <property type="entry name" value="Homeodomain-like"/>
    <property type="match status" value="2"/>
</dbReference>
<feature type="domain" description="Myb-like" evidence="7">
    <location>
        <begin position="154"/>
        <end position="212"/>
    </location>
</feature>
<keyword evidence="6" id="KW-0472">Membrane</keyword>
<dbReference type="InterPro" id="IPR051575">
    <property type="entry name" value="Myb-like_DNA-bd"/>
</dbReference>
<dbReference type="GO" id="GO:0001006">
    <property type="term" value="F:RNA polymerase III type 3 promoter sequence-specific DNA binding"/>
    <property type="evidence" value="ECO:0007669"/>
    <property type="project" value="TreeGrafter"/>
</dbReference>
<keyword evidence="1" id="KW-0805">Transcription regulation</keyword>
<comment type="caution">
    <text evidence="9">The sequence shown here is derived from an EMBL/GenBank/DDBJ whole genome shotgun (WGS) entry which is preliminary data.</text>
</comment>
<dbReference type="KEGG" id="ssao:94298094"/>
<gene>
    <name evidence="9" type="ORF">SS50377_24071</name>
</gene>
<name>A0A9P8LTW2_9EUKA</name>
<dbReference type="AlphaFoldDB" id="A0A9P8LTW2"/>
<evidence type="ECO:0000313" key="10">
    <source>
        <dbReference type="Proteomes" id="UP000018208"/>
    </source>
</evidence>
<dbReference type="RefSeq" id="XP_067764898.1">
    <property type="nucleotide sequence ID" value="XM_067907924.1"/>
</dbReference>
<evidence type="ECO:0000256" key="3">
    <source>
        <dbReference type="ARBA" id="ARBA00023163"/>
    </source>
</evidence>
<feature type="region of interest" description="Disordered" evidence="5">
    <location>
        <begin position="140"/>
        <end position="164"/>
    </location>
</feature>
<dbReference type="Gene3D" id="1.10.10.60">
    <property type="entry name" value="Homeodomain-like"/>
    <property type="match status" value="2"/>
</dbReference>
<evidence type="ECO:0000256" key="5">
    <source>
        <dbReference type="SAM" id="MobiDB-lite"/>
    </source>
</evidence>
<keyword evidence="6" id="KW-1133">Transmembrane helix</keyword>
<dbReference type="CDD" id="cd00167">
    <property type="entry name" value="SANT"/>
    <property type="match status" value="1"/>
</dbReference>
<keyword evidence="2" id="KW-0238">DNA-binding</keyword>
<dbReference type="SMART" id="SM00717">
    <property type="entry name" value="SANT"/>
    <property type="match status" value="2"/>
</dbReference>
<dbReference type="PANTHER" id="PTHR46621:SF1">
    <property type="entry name" value="SNRNA-ACTIVATING PROTEIN COMPLEX SUBUNIT 4"/>
    <property type="match status" value="1"/>
</dbReference>
<dbReference type="GO" id="GO:0019185">
    <property type="term" value="C:snRNA-activating protein complex"/>
    <property type="evidence" value="ECO:0007669"/>
    <property type="project" value="TreeGrafter"/>
</dbReference>
<dbReference type="GeneID" id="94298094"/>
<dbReference type="Proteomes" id="UP000018208">
    <property type="component" value="Unassembled WGS sequence"/>
</dbReference>
<evidence type="ECO:0000256" key="1">
    <source>
        <dbReference type="ARBA" id="ARBA00023015"/>
    </source>
</evidence>
<dbReference type="GO" id="GO:0000978">
    <property type="term" value="F:RNA polymerase II cis-regulatory region sequence-specific DNA binding"/>
    <property type="evidence" value="ECO:0007669"/>
    <property type="project" value="TreeGrafter"/>
</dbReference>
<keyword evidence="3" id="KW-0804">Transcription</keyword>
<keyword evidence="4" id="KW-0539">Nucleus</keyword>
<keyword evidence="10" id="KW-1185">Reference proteome</keyword>
<dbReference type="EMBL" id="AUWU02000004">
    <property type="protein sequence ID" value="KAH0574125.1"/>
    <property type="molecule type" value="Genomic_DNA"/>
</dbReference>
<dbReference type="InterPro" id="IPR001005">
    <property type="entry name" value="SANT/Myb"/>
</dbReference>
<dbReference type="InterPro" id="IPR017930">
    <property type="entry name" value="Myb_dom"/>
</dbReference>
<dbReference type="InterPro" id="IPR009057">
    <property type="entry name" value="Homeodomain-like_sf"/>
</dbReference>
<dbReference type="Pfam" id="PF13921">
    <property type="entry name" value="Myb_DNA-bind_6"/>
    <property type="match status" value="1"/>
</dbReference>
<accession>A0A9P8LTW2</accession>
<dbReference type="PANTHER" id="PTHR46621">
    <property type="entry name" value="SNRNA-ACTIVATING PROTEIN COMPLEX SUBUNIT 4"/>
    <property type="match status" value="1"/>
</dbReference>